<gene>
    <name evidence="1" type="ORF">NCTC11179_00378</name>
</gene>
<proteinExistence type="predicted"/>
<evidence type="ECO:0000313" key="1">
    <source>
        <dbReference type="EMBL" id="STZ26851.1"/>
    </source>
</evidence>
<keyword evidence="2" id="KW-1185">Reference proteome</keyword>
<protein>
    <submittedName>
        <fullName evidence="1">Uncharacterized protein</fullName>
    </submittedName>
</protein>
<reference evidence="1 2" key="1">
    <citation type="submission" date="2018-06" db="EMBL/GenBank/DDBJ databases">
        <authorList>
            <consortium name="Pathogen Informatics"/>
            <person name="Doyle S."/>
        </authorList>
    </citation>
    <scope>NUCLEOTIDE SEQUENCE [LARGE SCALE GENOMIC DNA]</scope>
    <source>
        <strain evidence="1 2">NCTC11179</strain>
    </source>
</reference>
<sequence length="42" mass="5197">MNFFLQINEKEIWREVIMNKVKFDNPHNQLFLVVRANYNNTK</sequence>
<name>A0A378RKQ4_MYROD</name>
<dbReference type="EMBL" id="UGQL01000001">
    <property type="protein sequence ID" value="STZ26851.1"/>
    <property type="molecule type" value="Genomic_DNA"/>
</dbReference>
<dbReference type="AlphaFoldDB" id="A0A378RKQ4"/>
<organism evidence="1 2">
    <name type="scientific">Myroides odoratus</name>
    <name type="common">Flavobacterium odoratum</name>
    <dbReference type="NCBI Taxonomy" id="256"/>
    <lineage>
        <taxon>Bacteria</taxon>
        <taxon>Pseudomonadati</taxon>
        <taxon>Bacteroidota</taxon>
        <taxon>Flavobacteriia</taxon>
        <taxon>Flavobacteriales</taxon>
        <taxon>Flavobacteriaceae</taxon>
        <taxon>Myroides</taxon>
    </lineage>
</organism>
<evidence type="ECO:0000313" key="2">
    <source>
        <dbReference type="Proteomes" id="UP000255024"/>
    </source>
</evidence>
<dbReference type="Proteomes" id="UP000255024">
    <property type="component" value="Unassembled WGS sequence"/>
</dbReference>
<accession>A0A378RKQ4</accession>